<proteinExistence type="predicted"/>
<dbReference type="InterPro" id="IPR011646">
    <property type="entry name" value="KAP_P-loop"/>
</dbReference>
<gene>
    <name evidence="3" type="ORF">H6H00_28100</name>
</gene>
<feature type="domain" description="KAP NTPase" evidence="2">
    <location>
        <begin position="27"/>
        <end position="384"/>
    </location>
</feature>
<evidence type="ECO:0000256" key="1">
    <source>
        <dbReference type="SAM" id="MobiDB-lite"/>
    </source>
</evidence>
<dbReference type="Pfam" id="PF07693">
    <property type="entry name" value="KAP_NTPase"/>
    <property type="match status" value="1"/>
</dbReference>
<evidence type="ECO:0000313" key="3">
    <source>
        <dbReference type="EMBL" id="QNG51911.1"/>
    </source>
</evidence>
<dbReference type="AlphaFoldDB" id="A0A7G7MGK0"/>
<dbReference type="Proteomes" id="UP000515728">
    <property type="component" value="Chromosome"/>
</dbReference>
<evidence type="ECO:0000313" key="4">
    <source>
        <dbReference type="Proteomes" id="UP000515728"/>
    </source>
</evidence>
<sequence>MWADNETEVDLLGFDFLVDTLLVALTEPRLLPLTVGLLGDWGSGKSSLMRITRQELCSAHETDESGSRYVCVDFSPWQHEDYSDVKVALMTAVLDAVAGHVDETHQEQVSLLRRFLRGFGRWGRRGGRVALAAGQVAGPLVLPAAGLDPGVLEVATAGMTAVAGEAGKMLEDPAVASDAPARDEVVDAGQFRSEFRKLVKDLNNVDAVVVFIDDLDRCLPETVVDTFEAIRLFLNTPKTAYVLAANQAVVQTAIDSRYPDLRRSDGTGIGADYLEKMLQLKVAIPSLSAPEAETYTNLLLAELRLNEEQFDTVLQATRRHRLGGNLQVAFNLGVAVEALDEVPDDLVADLGWATSISEVLGAGLRGNPRQLKRFLNNLMLRHRSAQRRQLTLDLPVLAKLMVLEEQHLTDFQRLFDWQLTAAGPIPELAAAESTAGSDDSSSPDPDAHSTGQSETSAEADIVLDTEGATDDRSASSVSDDVLSWTKKTHVQKWLRLEPLLGGIDLRPYFTYSRDKLTLGVAVTRLSPHLQEMLSKLQSDAEALRRLTCTEVGQLPETERAQLLDALLDAVLRNPAGTGFLAAIELAERVPDTVSAVCAMLMKVPPQAVGPARAAQAVQRLPAGDAAVVELLARWESSEAPGLRAMIASVREGKRRGGRR</sequence>
<dbReference type="InterPro" id="IPR052754">
    <property type="entry name" value="NTPase_KAP_P-loop"/>
</dbReference>
<organism evidence="3 4">
    <name type="scientific">Pseudonocardia petroleophila</name>
    <dbReference type="NCBI Taxonomy" id="37331"/>
    <lineage>
        <taxon>Bacteria</taxon>
        <taxon>Bacillati</taxon>
        <taxon>Actinomycetota</taxon>
        <taxon>Actinomycetes</taxon>
        <taxon>Pseudonocardiales</taxon>
        <taxon>Pseudonocardiaceae</taxon>
        <taxon>Pseudonocardia</taxon>
    </lineage>
</organism>
<name>A0A7G7MGK0_9PSEU</name>
<dbReference type="InterPro" id="IPR027417">
    <property type="entry name" value="P-loop_NTPase"/>
</dbReference>
<dbReference type="PANTHER" id="PTHR22674:SF6">
    <property type="entry name" value="NTPASE KAP FAMILY P-LOOP DOMAIN-CONTAINING PROTEIN 1"/>
    <property type="match status" value="1"/>
</dbReference>
<dbReference type="PANTHER" id="PTHR22674">
    <property type="entry name" value="NTPASE, KAP FAMILY P-LOOP DOMAIN-CONTAINING 1"/>
    <property type="match status" value="1"/>
</dbReference>
<keyword evidence="4" id="KW-1185">Reference proteome</keyword>
<reference evidence="3 4" key="1">
    <citation type="submission" date="2020-08" db="EMBL/GenBank/DDBJ databases">
        <authorList>
            <person name="Mo P."/>
        </authorList>
    </citation>
    <scope>NUCLEOTIDE SEQUENCE [LARGE SCALE GENOMIC DNA]</scope>
    <source>
        <strain evidence="3 4">CGMCC 4.1532</strain>
    </source>
</reference>
<dbReference type="KEGG" id="ppel:H6H00_28100"/>
<dbReference type="RefSeq" id="WP_185718663.1">
    <property type="nucleotide sequence ID" value="NZ_BAAAWI010000001.1"/>
</dbReference>
<dbReference type="SUPFAM" id="SSF52540">
    <property type="entry name" value="P-loop containing nucleoside triphosphate hydrolases"/>
    <property type="match status" value="1"/>
</dbReference>
<dbReference type="Gene3D" id="3.40.50.300">
    <property type="entry name" value="P-loop containing nucleotide triphosphate hydrolases"/>
    <property type="match status" value="1"/>
</dbReference>
<accession>A0A7G7MGK0</accession>
<feature type="region of interest" description="Disordered" evidence="1">
    <location>
        <begin position="430"/>
        <end position="459"/>
    </location>
</feature>
<evidence type="ECO:0000259" key="2">
    <source>
        <dbReference type="Pfam" id="PF07693"/>
    </source>
</evidence>
<dbReference type="EMBL" id="CP060131">
    <property type="protein sequence ID" value="QNG51911.1"/>
    <property type="molecule type" value="Genomic_DNA"/>
</dbReference>
<protein>
    <submittedName>
        <fullName evidence="3">NTPase KAP</fullName>
    </submittedName>
</protein>